<dbReference type="Proteomes" id="UP000184267">
    <property type="component" value="Unassembled WGS sequence"/>
</dbReference>
<keyword evidence="1" id="KW-1133">Transmembrane helix</keyword>
<comment type="caution">
    <text evidence="2">The sequence shown here is derived from an EMBL/GenBank/DDBJ whole genome shotgun (WGS) entry which is preliminary data.</text>
</comment>
<feature type="transmembrane region" description="Helical" evidence="1">
    <location>
        <begin position="143"/>
        <end position="164"/>
    </location>
</feature>
<sequence>HDVISTGTSYSGSSAGRLVLPSGMTSSRFLLEVFNSQAYIVALPDGLVPRAPHPVIPSKELRALLVKALLWFVDRECLEDVGNSQIVLVGHEEDQLFQRLCPSFTVDRLRAIAEELPDDLKTPRAADDFDAFMFHAGRYLEGTCHGVVFVAVALLALALFYPLVY</sequence>
<evidence type="ECO:0000313" key="3">
    <source>
        <dbReference type="Proteomes" id="UP000184267"/>
    </source>
</evidence>
<gene>
    <name evidence="2" type="ORF">TRAPUB_1067</name>
</gene>
<dbReference type="AlphaFoldDB" id="A0A1M2VK85"/>
<keyword evidence="1" id="KW-0472">Membrane</keyword>
<name>A0A1M2VK85_TRAPU</name>
<dbReference type="OrthoDB" id="2758640at2759"/>
<accession>A0A1M2VK85</accession>
<dbReference type="EMBL" id="MNAD01001089">
    <property type="protein sequence ID" value="OJT08041.1"/>
    <property type="molecule type" value="Genomic_DNA"/>
</dbReference>
<proteinExistence type="predicted"/>
<feature type="non-terminal residue" evidence="2">
    <location>
        <position position="1"/>
    </location>
</feature>
<organism evidence="2 3">
    <name type="scientific">Trametes pubescens</name>
    <name type="common">White-rot fungus</name>
    <dbReference type="NCBI Taxonomy" id="154538"/>
    <lineage>
        <taxon>Eukaryota</taxon>
        <taxon>Fungi</taxon>
        <taxon>Dikarya</taxon>
        <taxon>Basidiomycota</taxon>
        <taxon>Agaricomycotina</taxon>
        <taxon>Agaricomycetes</taxon>
        <taxon>Polyporales</taxon>
        <taxon>Polyporaceae</taxon>
        <taxon>Trametes</taxon>
    </lineage>
</organism>
<keyword evidence="1" id="KW-0812">Transmembrane</keyword>
<evidence type="ECO:0000256" key="1">
    <source>
        <dbReference type="SAM" id="Phobius"/>
    </source>
</evidence>
<reference evidence="2 3" key="1">
    <citation type="submission" date="2016-10" db="EMBL/GenBank/DDBJ databases">
        <title>Genome sequence of the basidiomycete white-rot fungus Trametes pubescens.</title>
        <authorList>
            <person name="Makela M.R."/>
            <person name="Granchi Z."/>
            <person name="Peng M."/>
            <person name="De Vries R.P."/>
            <person name="Grigoriev I."/>
            <person name="Riley R."/>
            <person name="Hilden K."/>
        </authorList>
    </citation>
    <scope>NUCLEOTIDE SEQUENCE [LARGE SCALE GENOMIC DNA]</scope>
    <source>
        <strain evidence="2 3">FBCC735</strain>
    </source>
</reference>
<protein>
    <submittedName>
        <fullName evidence="2">Uncharacterized protein</fullName>
    </submittedName>
</protein>
<evidence type="ECO:0000313" key="2">
    <source>
        <dbReference type="EMBL" id="OJT08041.1"/>
    </source>
</evidence>
<keyword evidence="3" id="KW-1185">Reference proteome</keyword>